<dbReference type="InterPro" id="IPR023997">
    <property type="entry name" value="TonB-dep_OMP_SusC/RagA_CS"/>
</dbReference>
<dbReference type="AlphaFoldDB" id="A0A2U2PD80"/>
<comment type="similarity">
    <text evidence="8 9">Belongs to the TonB-dependent receptor family.</text>
</comment>
<keyword evidence="2 8" id="KW-0813">Transport</keyword>
<organism evidence="13 14">
    <name type="scientific">Pararcticibacter amylolyticus</name>
    <dbReference type="NCBI Taxonomy" id="2173175"/>
    <lineage>
        <taxon>Bacteria</taxon>
        <taxon>Pseudomonadati</taxon>
        <taxon>Bacteroidota</taxon>
        <taxon>Sphingobacteriia</taxon>
        <taxon>Sphingobacteriales</taxon>
        <taxon>Sphingobacteriaceae</taxon>
        <taxon>Pararcticibacter</taxon>
    </lineage>
</organism>
<evidence type="ECO:0000313" key="14">
    <source>
        <dbReference type="Proteomes" id="UP000245647"/>
    </source>
</evidence>
<dbReference type="InterPro" id="IPR012910">
    <property type="entry name" value="Plug_dom"/>
</dbReference>
<feature type="domain" description="TonB-dependent receptor-like beta-barrel" evidence="11">
    <location>
        <begin position="388"/>
        <end position="945"/>
    </location>
</feature>
<proteinExistence type="inferred from homology"/>
<accession>A0A2U2PD80</accession>
<dbReference type="Pfam" id="PF07715">
    <property type="entry name" value="Plug"/>
    <property type="match status" value="1"/>
</dbReference>
<evidence type="ECO:0000256" key="5">
    <source>
        <dbReference type="ARBA" id="ARBA00023077"/>
    </source>
</evidence>
<keyword evidence="7 8" id="KW-0998">Cell outer membrane</keyword>
<dbReference type="PROSITE" id="PS52016">
    <property type="entry name" value="TONB_DEPENDENT_REC_3"/>
    <property type="match status" value="1"/>
</dbReference>
<dbReference type="InterPro" id="IPR023996">
    <property type="entry name" value="TonB-dep_OMP_SusC/RagA"/>
</dbReference>
<evidence type="ECO:0000259" key="11">
    <source>
        <dbReference type="Pfam" id="PF00593"/>
    </source>
</evidence>
<keyword evidence="6 8" id="KW-0472">Membrane</keyword>
<feature type="domain" description="TonB-dependent receptor plug" evidence="12">
    <location>
        <begin position="116"/>
        <end position="220"/>
    </location>
</feature>
<protein>
    <submittedName>
        <fullName evidence="13">TonB-dependent receptor</fullName>
    </submittedName>
</protein>
<evidence type="ECO:0000256" key="10">
    <source>
        <dbReference type="SAM" id="SignalP"/>
    </source>
</evidence>
<evidence type="ECO:0000256" key="2">
    <source>
        <dbReference type="ARBA" id="ARBA00022448"/>
    </source>
</evidence>
<dbReference type="NCBIfam" id="TIGR04056">
    <property type="entry name" value="OMP_RagA_SusC"/>
    <property type="match status" value="1"/>
</dbReference>
<dbReference type="NCBIfam" id="TIGR04057">
    <property type="entry name" value="SusC_RagA_signa"/>
    <property type="match status" value="1"/>
</dbReference>
<feature type="signal peptide" evidence="10">
    <location>
        <begin position="1"/>
        <end position="21"/>
    </location>
</feature>
<evidence type="ECO:0000256" key="9">
    <source>
        <dbReference type="RuleBase" id="RU003357"/>
    </source>
</evidence>
<dbReference type="Pfam" id="PF00593">
    <property type="entry name" value="TonB_dep_Rec_b-barrel"/>
    <property type="match status" value="1"/>
</dbReference>
<dbReference type="Gene3D" id="2.40.170.20">
    <property type="entry name" value="TonB-dependent receptor, beta-barrel domain"/>
    <property type="match status" value="1"/>
</dbReference>
<dbReference type="InterPro" id="IPR036942">
    <property type="entry name" value="Beta-barrel_TonB_sf"/>
</dbReference>
<evidence type="ECO:0000256" key="3">
    <source>
        <dbReference type="ARBA" id="ARBA00022452"/>
    </source>
</evidence>
<name>A0A2U2PD80_9SPHI</name>
<keyword evidence="3 8" id="KW-1134">Transmembrane beta strand</keyword>
<dbReference type="InterPro" id="IPR000531">
    <property type="entry name" value="Beta-barrel_TonB"/>
</dbReference>
<evidence type="ECO:0000259" key="12">
    <source>
        <dbReference type="Pfam" id="PF07715"/>
    </source>
</evidence>
<keyword evidence="13" id="KW-0675">Receptor</keyword>
<dbReference type="RefSeq" id="WP_109417324.1">
    <property type="nucleotide sequence ID" value="NZ_QEAS01000017.1"/>
</dbReference>
<evidence type="ECO:0000256" key="4">
    <source>
        <dbReference type="ARBA" id="ARBA00022692"/>
    </source>
</evidence>
<evidence type="ECO:0000256" key="6">
    <source>
        <dbReference type="ARBA" id="ARBA00023136"/>
    </source>
</evidence>
<sequence length="995" mass="110209">MKKRLLLFISFILLGCTASLAQNITVRGTVKDQKGESLPGVSLKVKGSTQGTSTGVNGDYTINVPGNGILVVSYVGFKTMEVPVNNRTTINLTLSESNQQLDEVVVVGYGTQRRGDVTTAISSVSTKDIEERPIVQAAQALQGKAAGVQVSQPSGKPGQGLSIRVRGATSIQAGNEPLYVIDGVPTMDSRDLNVNDIASIQVLKDASSAAIYGARAANGVVIITTKRGKANVSNINFSAYYGTSELAKNIEVLNADQYKTLLTELDPTSVQNLSSSEVTDWTKEVFGTGHNQNYQLSFQGGTDKSQYFVSGAITKDEGIVKPARYNRYSFRANLDNQVKDWFKITSNISYSNANIRDVKDNDNAGRNAVVLGALGTPPNIGIYTTDDKGRTIYTQNPNKSGWDNPLAAIYGPTQGTLDNRIFGNVTGELSLLKDLKLKSNFGIDYFNHKWDYYLDPVMTTEGRNDGNHGLARSDKSNNFTYLWENTLNYEKKWDKHSLSALGGITIQKNKYNQSYIEGKDFPDDNTVKTINAANIISNAYTNESAWFLNSYLARVMYNFDSRYLVTVNFRADGSSKLDKNNQWGYFPSVSAGWRISSEPFFKVKAINDLKLRLGWGQNGNVEGLSNYASLGLNTFTRHSYESGEKYRGPNINPPTKMPNPDLKWETSTQSNIGIDVAFLNSRLTFTADAYIKKTKDLILTVALPDASSYRDGIDRNSGKLENKGLEFLISSVNIDRPGFKWNTDVNFSLNRNKITELQLQGLYRYAAVEGRDYIIALEKGVSLGSFYGYVAEGVNPETGNMDFKDLNNDGSITPGDRTYIGSAQPKFIYGLNNDLTYKNWNFSFLFQGSQGNKIFNASRIETEGMYDTKNQSTEVLRRWTENNRNTDIPKADFGQVSNSRVSSRFVENGSFLRMKSATLSYNFEKSLINRLKMNKLTVYFTAQNLFTITNYKGFDPELNAFASSNDNRPTGTTLGIDYGTYPSARTFILGVNVTL</sequence>
<gene>
    <name evidence="13" type="ORF">DDR33_18665</name>
</gene>
<dbReference type="InterPro" id="IPR008969">
    <property type="entry name" value="CarboxyPept-like_regulatory"/>
</dbReference>
<keyword evidence="14" id="KW-1185">Reference proteome</keyword>
<evidence type="ECO:0000256" key="1">
    <source>
        <dbReference type="ARBA" id="ARBA00004571"/>
    </source>
</evidence>
<dbReference type="FunFam" id="2.170.130.10:FF:000008">
    <property type="entry name" value="SusC/RagA family TonB-linked outer membrane protein"/>
    <property type="match status" value="1"/>
</dbReference>
<evidence type="ECO:0000256" key="7">
    <source>
        <dbReference type="ARBA" id="ARBA00023237"/>
    </source>
</evidence>
<evidence type="ECO:0000313" key="13">
    <source>
        <dbReference type="EMBL" id="PWG79079.1"/>
    </source>
</evidence>
<comment type="subcellular location">
    <subcellularLocation>
        <location evidence="1 8">Cell outer membrane</location>
        <topology evidence="1 8">Multi-pass membrane protein</topology>
    </subcellularLocation>
</comment>
<dbReference type="Proteomes" id="UP000245647">
    <property type="component" value="Unassembled WGS sequence"/>
</dbReference>
<dbReference type="PROSITE" id="PS51257">
    <property type="entry name" value="PROKAR_LIPOPROTEIN"/>
    <property type="match status" value="1"/>
</dbReference>
<keyword evidence="10" id="KW-0732">Signal</keyword>
<dbReference type="InterPro" id="IPR037066">
    <property type="entry name" value="Plug_dom_sf"/>
</dbReference>
<dbReference type="OrthoDB" id="9768177at2"/>
<feature type="chain" id="PRO_5015755660" evidence="10">
    <location>
        <begin position="22"/>
        <end position="995"/>
    </location>
</feature>
<dbReference type="SUPFAM" id="SSF56935">
    <property type="entry name" value="Porins"/>
    <property type="match status" value="1"/>
</dbReference>
<dbReference type="Gene3D" id="2.60.40.1120">
    <property type="entry name" value="Carboxypeptidase-like, regulatory domain"/>
    <property type="match status" value="1"/>
</dbReference>
<evidence type="ECO:0000256" key="8">
    <source>
        <dbReference type="PROSITE-ProRule" id="PRU01360"/>
    </source>
</evidence>
<reference evidence="13 14" key="1">
    <citation type="submission" date="2018-04" db="EMBL/GenBank/DDBJ databases">
        <title>Pedobacter chongqingensis sp. nov., isolated from a rottenly hemp rope.</title>
        <authorList>
            <person name="Cai Y."/>
        </authorList>
    </citation>
    <scope>NUCLEOTIDE SEQUENCE [LARGE SCALE GENOMIC DNA]</scope>
    <source>
        <strain evidence="13 14">FJ4-8</strain>
    </source>
</reference>
<keyword evidence="4 8" id="KW-0812">Transmembrane</keyword>
<dbReference type="EMBL" id="QEAS01000017">
    <property type="protein sequence ID" value="PWG79079.1"/>
    <property type="molecule type" value="Genomic_DNA"/>
</dbReference>
<dbReference type="GO" id="GO:0009279">
    <property type="term" value="C:cell outer membrane"/>
    <property type="evidence" value="ECO:0007669"/>
    <property type="project" value="UniProtKB-SubCell"/>
</dbReference>
<dbReference type="InterPro" id="IPR039426">
    <property type="entry name" value="TonB-dep_rcpt-like"/>
</dbReference>
<keyword evidence="5 9" id="KW-0798">TonB box</keyword>
<dbReference type="SUPFAM" id="SSF49464">
    <property type="entry name" value="Carboxypeptidase regulatory domain-like"/>
    <property type="match status" value="1"/>
</dbReference>
<comment type="caution">
    <text evidence="13">The sequence shown here is derived from an EMBL/GenBank/DDBJ whole genome shotgun (WGS) entry which is preliminary data.</text>
</comment>
<dbReference type="Gene3D" id="2.170.130.10">
    <property type="entry name" value="TonB-dependent receptor, plug domain"/>
    <property type="match status" value="1"/>
</dbReference>
<dbReference type="Pfam" id="PF13715">
    <property type="entry name" value="CarbopepD_reg_2"/>
    <property type="match status" value="1"/>
</dbReference>